<organism evidence="4 5">
    <name type="scientific">Sporosarcina quadrami</name>
    <dbReference type="NCBI Taxonomy" id="2762234"/>
    <lineage>
        <taxon>Bacteria</taxon>
        <taxon>Bacillati</taxon>
        <taxon>Bacillota</taxon>
        <taxon>Bacilli</taxon>
        <taxon>Bacillales</taxon>
        <taxon>Caryophanaceae</taxon>
        <taxon>Sporosarcina</taxon>
    </lineage>
</organism>
<dbReference type="PROSITE" id="PS50011">
    <property type="entry name" value="PROTEIN_KINASE_DOM"/>
    <property type="match status" value="1"/>
</dbReference>
<dbReference type="RefSeq" id="WP_191693815.1">
    <property type="nucleotide sequence ID" value="NZ_JACSQN010000004.1"/>
</dbReference>
<feature type="transmembrane region" description="Helical" evidence="2">
    <location>
        <begin position="495"/>
        <end position="518"/>
    </location>
</feature>
<protein>
    <submittedName>
        <fullName evidence="4">AarF/ABC1/UbiB kinase family protein</fullName>
    </submittedName>
</protein>
<gene>
    <name evidence="4" type="ORF">H9649_06000</name>
</gene>
<keyword evidence="2" id="KW-1133">Transmembrane helix</keyword>
<dbReference type="Proteomes" id="UP000626786">
    <property type="component" value="Unassembled WGS sequence"/>
</dbReference>
<keyword evidence="2" id="KW-0472">Membrane</keyword>
<name>A0ABR8U7W2_9BACL</name>
<reference evidence="4 5" key="1">
    <citation type="submission" date="2020-08" db="EMBL/GenBank/DDBJ databases">
        <title>A Genomic Blueprint of the Chicken Gut Microbiome.</title>
        <authorList>
            <person name="Gilroy R."/>
            <person name="Ravi A."/>
            <person name="Getino M."/>
            <person name="Pursley I."/>
            <person name="Horton D.L."/>
            <person name="Alikhan N.-F."/>
            <person name="Baker D."/>
            <person name="Gharbi K."/>
            <person name="Hall N."/>
            <person name="Watson M."/>
            <person name="Adriaenssens E.M."/>
            <person name="Foster-Nyarko E."/>
            <person name="Jarju S."/>
            <person name="Secka A."/>
            <person name="Antonio M."/>
            <person name="Oren A."/>
            <person name="Chaudhuri R."/>
            <person name="La Ragione R.M."/>
            <person name="Hildebrand F."/>
            <person name="Pallen M.J."/>
        </authorList>
    </citation>
    <scope>NUCLEOTIDE SEQUENCE [LARGE SCALE GENOMIC DNA]</scope>
    <source>
        <strain evidence="4 5">Sa2YVA2</strain>
    </source>
</reference>
<dbReference type="InterPro" id="IPR004147">
    <property type="entry name" value="ABC1_dom"/>
</dbReference>
<accession>A0ABR8U7W2</accession>
<evidence type="ECO:0000256" key="2">
    <source>
        <dbReference type="SAM" id="Phobius"/>
    </source>
</evidence>
<keyword evidence="4" id="KW-0418">Kinase</keyword>
<keyword evidence="4" id="KW-0808">Transferase</keyword>
<comment type="similarity">
    <text evidence="1">Belongs to the protein kinase superfamily. ADCK protein kinase family.</text>
</comment>
<dbReference type="PANTHER" id="PTHR10566:SF113">
    <property type="entry name" value="PROTEIN ACTIVITY OF BC1 COMPLEX KINASE 7, CHLOROPLASTIC"/>
    <property type="match status" value="1"/>
</dbReference>
<evidence type="ECO:0000256" key="1">
    <source>
        <dbReference type="ARBA" id="ARBA00009670"/>
    </source>
</evidence>
<dbReference type="SUPFAM" id="SSF56112">
    <property type="entry name" value="Protein kinase-like (PK-like)"/>
    <property type="match status" value="1"/>
</dbReference>
<proteinExistence type="inferred from homology"/>
<dbReference type="InterPro" id="IPR000719">
    <property type="entry name" value="Prot_kinase_dom"/>
</dbReference>
<feature type="transmembrane region" description="Helical" evidence="2">
    <location>
        <begin position="524"/>
        <end position="546"/>
    </location>
</feature>
<dbReference type="EMBL" id="JACSQN010000004">
    <property type="protein sequence ID" value="MBD7984125.1"/>
    <property type="molecule type" value="Genomic_DNA"/>
</dbReference>
<evidence type="ECO:0000313" key="4">
    <source>
        <dbReference type="EMBL" id="MBD7984125.1"/>
    </source>
</evidence>
<feature type="domain" description="Protein kinase" evidence="3">
    <location>
        <begin position="121"/>
        <end position="485"/>
    </location>
</feature>
<sequence>MYKINFRHTRRFQEIINAFLKHGFGHVLFRLGLTNRKSSKLDNAEMNMQDMGIRLRKTLQDLGPAFIKLGQVASSRRDLIPEQISVELAKLQDHVTPIPFAKVREIIEMELEAPLENLFIRFNEEPLAAASIGQVHVAELPTGEKVAIKVQRPDIRQTINKDLAILRDLVGYLEDNVEWAKRYCLRDMIDEFARSLNDELDYRVEARNADRIAKQFMEDTTIHIPSIYEDYSTEKVLTMEMIEGIKVNDYEQLDTKGYDRKVIAARITDSLLHQMFVAGFFHGDPHPGNIYILPGNVIAYLDFGMVGRLSEDMKYHFASLVIHLRSGDTKALMRTFYAMEIISDETDLRSFKRDVEDLQSKYYDIALTEVSLGTVFLELFQVAYRHHIQVPSDITMLGKAVLTSEGLLAELDPDISIMKSVEPFGKRLIVERYNPKNLLERSWDGMVENFEIISHLPKDLKAIANTVKKGKVQLDINVQQVQIFLNRFDRISNRLSLSIILLSFSILMVGLIVGASIAGQTNRLWHFPVLEVGSVVATLMFLYLIISIFRSGRM</sequence>
<comment type="caution">
    <text evidence="4">The sequence shown here is derived from an EMBL/GenBank/DDBJ whole genome shotgun (WGS) entry which is preliminary data.</text>
</comment>
<keyword evidence="5" id="KW-1185">Reference proteome</keyword>
<dbReference type="GO" id="GO:0016301">
    <property type="term" value="F:kinase activity"/>
    <property type="evidence" value="ECO:0007669"/>
    <property type="project" value="UniProtKB-KW"/>
</dbReference>
<keyword evidence="2" id="KW-0812">Transmembrane</keyword>
<evidence type="ECO:0000313" key="5">
    <source>
        <dbReference type="Proteomes" id="UP000626786"/>
    </source>
</evidence>
<dbReference type="InterPro" id="IPR011009">
    <property type="entry name" value="Kinase-like_dom_sf"/>
</dbReference>
<evidence type="ECO:0000259" key="3">
    <source>
        <dbReference type="PROSITE" id="PS50011"/>
    </source>
</evidence>
<dbReference type="CDD" id="cd05121">
    <property type="entry name" value="ABC1_ADCK3-like"/>
    <property type="match status" value="1"/>
</dbReference>
<dbReference type="PANTHER" id="PTHR10566">
    <property type="entry name" value="CHAPERONE-ACTIVITY OF BC1 COMPLEX CABC1 -RELATED"/>
    <property type="match status" value="1"/>
</dbReference>
<dbReference type="Pfam" id="PF03109">
    <property type="entry name" value="ABC1"/>
    <property type="match status" value="1"/>
</dbReference>
<dbReference type="InterPro" id="IPR050154">
    <property type="entry name" value="UbiB_kinase"/>
</dbReference>